<evidence type="ECO:0000256" key="8">
    <source>
        <dbReference type="ARBA" id="ARBA00022989"/>
    </source>
</evidence>
<dbReference type="PANTHER" id="PTHR30627:SF2">
    <property type="entry name" value="PEPTIDOGLYCAN D,D-TRANSPEPTIDASE MRDA"/>
    <property type="match status" value="1"/>
</dbReference>
<gene>
    <name evidence="14" type="ORF">SAMN02745136_00233</name>
</gene>
<dbReference type="InterPro" id="IPR012338">
    <property type="entry name" value="Beta-lactam/transpept-like"/>
</dbReference>
<dbReference type="RefSeq" id="WP_073272073.1">
    <property type="nucleotide sequence ID" value="NZ_FRAC01000006.1"/>
</dbReference>
<evidence type="ECO:0000256" key="11">
    <source>
        <dbReference type="SAM" id="Phobius"/>
    </source>
</evidence>
<keyword evidence="7" id="KW-0573">Peptidoglycan synthesis</keyword>
<keyword evidence="4" id="KW-1003">Cell membrane</keyword>
<dbReference type="PANTHER" id="PTHR30627">
    <property type="entry name" value="PEPTIDOGLYCAN D,D-TRANSPEPTIDASE"/>
    <property type="match status" value="1"/>
</dbReference>
<dbReference type="SUPFAM" id="SSF56601">
    <property type="entry name" value="beta-lactamase/transpeptidase-like"/>
    <property type="match status" value="1"/>
</dbReference>
<comment type="similarity">
    <text evidence="3">Belongs to the transpeptidase family.</text>
</comment>
<evidence type="ECO:0000256" key="6">
    <source>
        <dbReference type="ARBA" id="ARBA00022960"/>
    </source>
</evidence>
<evidence type="ECO:0000313" key="14">
    <source>
        <dbReference type="EMBL" id="SHJ51063.1"/>
    </source>
</evidence>
<keyword evidence="5 11" id="KW-0812">Transmembrane</keyword>
<dbReference type="Pfam" id="PF03717">
    <property type="entry name" value="PBP_dimer"/>
    <property type="match status" value="1"/>
</dbReference>
<sequence length="960" mass="107578">MLDIVWEKIKQVFTSRLFPVTLIFLALIGILISRIYTLQIIQGESFEKASQVRTTREREIKSTRGNIYDRNGKLLAYNEISYSVVLENITKTSNDDLNKMLFNLINILEKYGNSIENEFGITLNKDKEPEFTVSGKARLRFLMNAYGKSSIDKLSEEQKNATAAQVFDFLRHGDKSVAMFKISDDYKMEEALKIMTLRYAIFSNFPPYNQIIISSKVSPETVAAIYENSSILSGVEIKQQPYRVYNDSIYNAHIIGYTGLVNDTELQNLGEDSGYNTSDMIGKLGVEKVFESYLAGKKGIESVSVNAVNKYLETLSRTEPIAGGDVYLTTDSDLQKAYYKIIERALAGILLSKINNSTDAGTRGESAKNIKIPIYDVYNALINNSVIDVTTFNSDDATGLEKAVYKKYTSKRNSVLDDLKSKLSINSDALSSNVSESMSDYLNYVYKKLKNEGILLTKQSDITDSSSLLEPIDQSDEMYNKYVEDKISLSKFLQYAISKNWVDTNKFLDKKTDGEAYYSTDELYGKLLNHITDSMADDVLFQKMVYKELVYSYQLSGKEICLLLFDQGVLKYNKEDITKLESGVLSPYTFITQKIRNIEITPAQLALDPCSASVVVTDVKTGEVRALVSYPGYDNNYFANKVDYNYFTKVNNDLSQPTISRATKQRTAPGSTYKMVTSLAALDEGVLQPGETVLDKTIFNKVTYHPPKDWSSSSHGKVDITTALEVSCNYFFYEMGWRLSNNGNDSEKTSTGLKKLAKYAKLLGLDRKSGIELEEADPKTSDMDAVRSAIGQGTNNYTPVQLARYLTTVATGGTSYDLTLLKKVVDKDGKVILDNKAKSTQINSISSTYWDLVHEGMYKVANGSRSSVSYIFKDFPLKVAGKTGTAQESKLHGNHALFVSYAPYDKPEISMVTVIPYGYASSNAVELSKYLYGYYFKKPGYKKPEGKAIMPESETVSFTD</sequence>
<organism evidence="14 15">
    <name type="scientific">Anaerocolumna jejuensis DSM 15929</name>
    <dbReference type="NCBI Taxonomy" id="1121322"/>
    <lineage>
        <taxon>Bacteria</taxon>
        <taxon>Bacillati</taxon>
        <taxon>Bacillota</taxon>
        <taxon>Clostridia</taxon>
        <taxon>Lachnospirales</taxon>
        <taxon>Lachnospiraceae</taxon>
        <taxon>Anaerocolumna</taxon>
    </lineage>
</organism>
<keyword evidence="6" id="KW-0133">Cell shape</keyword>
<evidence type="ECO:0000259" key="13">
    <source>
        <dbReference type="Pfam" id="PF03717"/>
    </source>
</evidence>
<evidence type="ECO:0000256" key="10">
    <source>
        <dbReference type="ARBA" id="ARBA00023316"/>
    </source>
</evidence>
<dbReference type="Proteomes" id="UP000184386">
    <property type="component" value="Unassembled WGS sequence"/>
</dbReference>
<name>A0A1M6JWM1_9FIRM</name>
<dbReference type="InterPro" id="IPR050515">
    <property type="entry name" value="Beta-lactam/transpept"/>
</dbReference>
<dbReference type="InterPro" id="IPR036138">
    <property type="entry name" value="PBP_dimer_sf"/>
</dbReference>
<evidence type="ECO:0000256" key="1">
    <source>
        <dbReference type="ARBA" id="ARBA00004167"/>
    </source>
</evidence>
<keyword evidence="9 11" id="KW-0472">Membrane</keyword>
<keyword evidence="15" id="KW-1185">Reference proteome</keyword>
<dbReference type="InterPro" id="IPR001460">
    <property type="entry name" value="PCN-bd_Tpept"/>
</dbReference>
<proteinExistence type="inferred from homology"/>
<reference evidence="14 15" key="1">
    <citation type="submission" date="2016-11" db="EMBL/GenBank/DDBJ databases">
        <authorList>
            <person name="Jaros S."/>
            <person name="Januszkiewicz K."/>
            <person name="Wedrychowicz H."/>
        </authorList>
    </citation>
    <scope>NUCLEOTIDE SEQUENCE [LARGE SCALE GENOMIC DNA]</scope>
    <source>
        <strain evidence="14 15">DSM 15929</strain>
    </source>
</reference>
<dbReference type="GO" id="GO:0009252">
    <property type="term" value="P:peptidoglycan biosynthetic process"/>
    <property type="evidence" value="ECO:0007669"/>
    <property type="project" value="UniProtKB-KW"/>
</dbReference>
<protein>
    <submittedName>
        <fullName evidence="14">Penicillin-binding protein 2</fullName>
    </submittedName>
</protein>
<comment type="subcellular location">
    <subcellularLocation>
        <location evidence="2">Cell membrane</location>
    </subcellularLocation>
    <subcellularLocation>
        <location evidence="1">Membrane</location>
        <topology evidence="1">Single-pass membrane protein</topology>
    </subcellularLocation>
</comment>
<dbReference type="GO" id="GO:0071555">
    <property type="term" value="P:cell wall organization"/>
    <property type="evidence" value="ECO:0007669"/>
    <property type="project" value="UniProtKB-KW"/>
</dbReference>
<evidence type="ECO:0000256" key="5">
    <source>
        <dbReference type="ARBA" id="ARBA00022692"/>
    </source>
</evidence>
<evidence type="ECO:0000256" key="4">
    <source>
        <dbReference type="ARBA" id="ARBA00022475"/>
    </source>
</evidence>
<evidence type="ECO:0000313" key="15">
    <source>
        <dbReference type="Proteomes" id="UP000184386"/>
    </source>
</evidence>
<dbReference type="Gene3D" id="3.90.1310.10">
    <property type="entry name" value="Penicillin-binding protein 2a (Domain 2)"/>
    <property type="match status" value="2"/>
</dbReference>
<dbReference type="EMBL" id="FRAC01000006">
    <property type="protein sequence ID" value="SHJ51063.1"/>
    <property type="molecule type" value="Genomic_DNA"/>
</dbReference>
<accession>A0A1M6JWM1</accession>
<dbReference type="AlphaFoldDB" id="A0A1M6JWM1"/>
<feature type="transmembrane region" description="Helical" evidence="11">
    <location>
        <begin position="17"/>
        <end position="36"/>
    </location>
</feature>
<evidence type="ECO:0000256" key="9">
    <source>
        <dbReference type="ARBA" id="ARBA00023136"/>
    </source>
</evidence>
<dbReference type="Pfam" id="PF00905">
    <property type="entry name" value="Transpeptidase"/>
    <property type="match status" value="1"/>
</dbReference>
<feature type="domain" description="Penicillin-binding protein transpeptidase" evidence="12">
    <location>
        <begin position="613"/>
        <end position="919"/>
    </location>
</feature>
<dbReference type="GO" id="GO:0008360">
    <property type="term" value="P:regulation of cell shape"/>
    <property type="evidence" value="ECO:0007669"/>
    <property type="project" value="UniProtKB-KW"/>
</dbReference>
<dbReference type="SUPFAM" id="SSF56519">
    <property type="entry name" value="Penicillin binding protein dimerisation domain"/>
    <property type="match status" value="1"/>
</dbReference>
<dbReference type="GO" id="GO:0071972">
    <property type="term" value="F:peptidoglycan L,D-transpeptidase activity"/>
    <property type="evidence" value="ECO:0007669"/>
    <property type="project" value="TreeGrafter"/>
</dbReference>
<evidence type="ECO:0000256" key="7">
    <source>
        <dbReference type="ARBA" id="ARBA00022984"/>
    </source>
</evidence>
<dbReference type="InterPro" id="IPR005311">
    <property type="entry name" value="PBP_dimer"/>
</dbReference>
<dbReference type="GO" id="GO:0005886">
    <property type="term" value="C:plasma membrane"/>
    <property type="evidence" value="ECO:0007669"/>
    <property type="project" value="UniProtKB-SubCell"/>
</dbReference>
<dbReference type="OrthoDB" id="9757901at2"/>
<dbReference type="STRING" id="1121322.SAMN02745136_00233"/>
<dbReference type="Gene3D" id="3.40.710.10">
    <property type="entry name" value="DD-peptidase/beta-lactamase superfamily"/>
    <property type="match status" value="1"/>
</dbReference>
<keyword evidence="10" id="KW-0961">Cell wall biogenesis/degradation</keyword>
<evidence type="ECO:0000256" key="3">
    <source>
        <dbReference type="ARBA" id="ARBA00007171"/>
    </source>
</evidence>
<keyword evidence="8 11" id="KW-1133">Transmembrane helix</keyword>
<feature type="domain" description="Penicillin-binding protein dimerisation" evidence="13">
    <location>
        <begin position="60"/>
        <end position="315"/>
    </location>
</feature>
<evidence type="ECO:0000256" key="2">
    <source>
        <dbReference type="ARBA" id="ARBA00004236"/>
    </source>
</evidence>
<dbReference type="GO" id="GO:0008658">
    <property type="term" value="F:penicillin binding"/>
    <property type="evidence" value="ECO:0007669"/>
    <property type="project" value="InterPro"/>
</dbReference>
<evidence type="ECO:0000259" key="12">
    <source>
        <dbReference type="Pfam" id="PF00905"/>
    </source>
</evidence>